<keyword evidence="3" id="KW-1185">Reference proteome</keyword>
<name>A0A1I2C2X9_9ACTN</name>
<dbReference type="GO" id="GO:0004386">
    <property type="term" value="F:helicase activity"/>
    <property type="evidence" value="ECO:0007669"/>
    <property type="project" value="UniProtKB-KW"/>
</dbReference>
<dbReference type="InterPro" id="IPR032830">
    <property type="entry name" value="XPB/Ssl2_N"/>
</dbReference>
<dbReference type="Pfam" id="PF13625">
    <property type="entry name" value="Helicase_C_3"/>
    <property type="match status" value="1"/>
</dbReference>
<proteinExistence type="predicted"/>
<evidence type="ECO:0000313" key="3">
    <source>
        <dbReference type="Proteomes" id="UP000199645"/>
    </source>
</evidence>
<gene>
    <name evidence="2" type="ORF">SAMN05421541_102674</name>
</gene>
<feature type="domain" description="Helicase XPB/Ssl2 N-terminal" evidence="1">
    <location>
        <begin position="336"/>
        <end position="458"/>
    </location>
</feature>
<keyword evidence="2" id="KW-0378">Hydrolase</keyword>
<dbReference type="Proteomes" id="UP000199645">
    <property type="component" value="Unassembled WGS sequence"/>
</dbReference>
<keyword evidence="2" id="KW-0547">Nucleotide-binding</keyword>
<sequence>MNRPAPAAFQVETVQPAASLTAHLRILTAEQITELADLPVLSFRHAGLRFGTPGLPLPWAEERGLVVSAWGVIQMPREVALALRGNGSAPFDPRATALRLTPVATEVVEQEAAAAAAETLAAVTAVVQIMSSGPVPLLKTGGMGVRELRRIAKAAGQDEDRARFTIELIAAGGPAEASDAGLTPIASYDDFAAIEPADRLLDLVDDWLTMPACPLAPADPGDPASARVLYWDEHEEYTLVPLRGLFLRALAEAVPEGTATSPDGLAERIAWQGPAISDRADDDLDRYVTGIWREAHVLGLLAHGTPTALCRARLSGGPTAARDRAEAMLPRPLDAVLLQNDLTAVVTGTPSAALLELLDSAAAPESRSGAWTWRFSPASVRAALDAGHTAEELLARLAAVADGGRVPQTLSYLIDDLARRYGRVQVRPTGSCLCSEDTTLLTEIRNTRSLRPLGLVALAPTVLASAKPPAETLAALRAAGYTPASLQADGSPAIEIRQRRRAAPAPDTADFDDDFPALHDPAEVARTLLGRRGR</sequence>
<reference evidence="2 3" key="1">
    <citation type="submission" date="2016-10" db="EMBL/GenBank/DDBJ databases">
        <authorList>
            <person name="de Groot N.N."/>
        </authorList>
    </citation>
    <scope>NUCLEOTIDE SEQUENCE [LARGE SCALE GENOMIC DNA]</scope>
    <source>
        <strain evidence="2 3">DSM 43019</strain>
    </source>
</reference>
<organism evidence="2 3">
    <name type="scientific">Actinoplanes philippinensis</name>
    <dbReference type="NCBI Taxonomy" id="35752"/>
    <lineage>
        <taxon>Bacteria</taxon>
        <taxon>Bacillati</taxon>
        <taxon>Actinomycetota</taxon>
        <taxon>Actinomycetes</taxon>
        <taxon>Micromonosporales</taxon>
        <taxon>Micromonosporaceae</taxon>
        <taxon>Actinoplanes</taxon>
    </lineage>
</organism>
<dbReference type="AlphaFoldDB" id="A0A1I2C2X9"/>
<dbReference type="STRING" id="35752.SAMN05421541_102674"/>
<protein>
    <submittedName>
        <fullName evidence="2">Helicase conserved C-terminal domain-containing protein</fullName>
    </submittedName>
</protein>
<evidence type="ECO:0000313" key="2">
    <source>
        <dbReference type="EMBL" id="SFE62528.1"/>
    </source>
</evidence>
<accession>A0A1I2C2X9</accession>
<dbReference type="EMBL" id="FONV01000002">
    <property type="protein sequence ID" value="SFE62528.1"/>
    <property type="molecule type" value="Genomic_DNA"/>
</dbReference>
<keyword evidence="2" id="KW-0347">Helicase</keyword>
<evidence type="ECO:0000259" key="1">
    <source>
        <dbReference type="Pfam" id="PF13625"/>
    </source>
</evidence>
<keyword evidence="2" id="KW-0067">ATP-binding</keyword>